<dbReference type="GO" id="GO:0046872">
    <property type="term" value="F:metal ion binding"/>
    <property type="evidence" value="ECO:0007669"/>
    <property type="project" value="UniProtKB-KW"/>
</dbReference>
<dbReference type="InterPro" id="IPR026575">
    <property type="entry name" value="GpdQ/CpdA-like"/>
</dbReference>
<dbReference type="EMBL" id="AP014685">
    <property type="protein sequence ID" value="BAR60944.1"/>
    <property type="molecule type" value="Genomic_DNA"/>
</dbReference>
<evidence type="ECO:0000256" key="2">
    <source>
        <dbReference type="ARBA" id="ARBA00022723"/>
    </source>
</evidence>
<dbReference type="PANTHER" id="PTHR20854">
    <property type="entry name" value="INOSITOL MONOPHOSPHATASE"/>
    <property type="match status" value="1"/>
</dbReference>
<dbReference type="GO" id="GO:0008934">
    <property type="term" value="F:inositol monophosphate 1-phosphatase activity"/>
    <property type="evidence" value="ECO:0007669"/>
    <property type="project" value="TreeGrafter"/>
</dbReference>
<keyword evidence="2 5" id="KW-0479">Metal-binding</keyword>
<proteinExistence type="inferred from homology"/>
<keyword evidence="3" id="KW-0378">Hydrolase</keyword>
<dbReference type="SUPFAM" id="SSF56300">
    <property type="entry name" value="Metallo-dependent phosphatases"/>
    <property type="match status" value="1"/>
</dbReference>
<dbReference type="InterPro" id="IPR042281">
    <property type="entry name" value="GpdQ_beta-strand"/>
</dbReference>
<accession>A0A0E4BVH6</accession>
<dbReference type="RefSeq" id="WP_063824288.1">
    <property type="nucleotide sequence ID" value="NZ_JAFCKD010000117.1"/>
</dbReference>
<evidence type="ECO:0000256" key="1">
    <source>
        <dbReference type="ARBA" id="ARBA00009759"/>
    </source>
</evidence>
<comment type="similarity">
    <text evidence="1">Belongs to the inositol monophosphatase superfamily.</text>
</comment>
<dbReference type="InterPro" id="IPR042283">
    <property type="entry name" value="GpdQ_catalytic"/>
</dbReference>
<evidence type="ECO:0000256" key="5">
    <source>
        <dbReference type="PIRSR" id="PIRSR600760-2"/>
    </source>
</evidence>
<sequence length="539" mass="57959">MFIIAQLSDFHVRPHGKKAYGDIDTNAMFHDAIDAVLNLDPQPDCVVVSGDLTDCGLEEEYEIVAAGLARLPMPVFVIPGNHDRRERFIQSLRPRHRYLPSGGFINFVVNDFPVRLIFLDSVEAGRTHGTFCAARQQWLREVLAAGGGKPTVIIIHHPPFLVGADGMDELGISEAAALNAIIKDHPDIERVLCGHYHRSITVRYAGTVGYVAPSTAHQVALDLRPGRGNRFIKEPPGFALHHWRPDMGVSSHLVPIGDYGRPFDIAPDQDDPGIEERKSLPTLLGRAEAVVAEAAARLVAMQSTPLRTERKDGLDIVTEADLASEAIVVAGLKALTPDAGILAEESGASQGDNAARWIIDPLDGTINYARGLPWFSVTVAYEVGGETKLGLINAPKIGLTARYLAGEGATIDGVPARVSTTRSLSDAVVSVILTSHFSLDEVQRTTRVIELLGKVARGVRIVVSGAFETTMVASGRLDGFVSLKADIVSHAAALPMVWAGGGKATTLTGRPCRNDDLDQIASNGLIHEELLALLRQALE</sequence>
<evidence type="ECO:0000313" key="7">
    <source>
        <dbReference type="EMBL" id="BAR60944.1"/>
    </source>
</evidence>
<dbReference type="CDD" id="cd01637">
    <property type="entry name" value="IMPase_like"/>
    <property type="match status" value="1"/>
</dbReference>
<organism evidence="7 8">
    <name type="scientific">Bradyrhizobium diazoefficiens</name>
    <dbReference type="NCBI Taxonomy" id="1355477"/>
    <lineage>
        <taxon>Bacteria</taxon>
        <taxon>Pseudomonadati</taxon>
        <taxon>Pseudomonadota</taxon>
        <taxon>Alphaproteobacteria</taxon>
        <taxon>Hyphomicrobiales</taxon>
        <taxon>Nitrobacteraceae</taxon>
        <taxon>Bradyrhizobium</taxon>
    </lineage>
</organism>
<dbReference type="PANTHER" id="PTHR20854:SF4">
    <property type="entry name" value="INOSITOL-1-MONOPHOSPHATASE-RELATED"/>
    <property type="match status" value="1"/>
</dbReference>
<dbReference type="GO" id="GO:0007165">
    <property type="term" value="P:signal transduction"/>
    <property type="evidence" value="ECO:0007669"/>
    <property type="project" value="TreeGrafter"/>
</dbReference>
<reference evidence="7 8" key="1">
    <citation type="submission" date="2014-11" db="EMBL/GenBank/DDBJ databases">
        <title>Symbiosis island explosion on the genome of extra-slow-growing strains of soybean bradyrhizobia with massive insertion sequences.</title>
        <authorList>
            <person name="Iida T."/>
            <person name="Minamisawa K."/>
        </authorList>
    </citation>
    <scope>NUCLEOTIDE SEQUENCE [LARGE SCALE GENOMIC DNA]</scope>
    <source>
        <strain evidence="7 8">NK6</strain>
    </source>
</reference>
<feature type="domain" description="Calcineurin-like phosphoesterase" evidence="6">
    <location>
        <begin position="4"/>
        <end position="198"/>
    </location>
</feature>
<name>A0A0E4BVH6_9BRAD</name>
<dbReference type="Gene3D" id="3.30.540.10">
    <property type="entry name" value="Fructose-1,6-Bisphosphatase, subunit A, domain 1"/>
    <property type="match status" value="1"/>
</dbReference>
<dbReference type="PROSITE" id="PS00629">
    <property type="entry name" value="IMP_1"/>
    <property type="match status" value="1"/>
</dbReference>
<dbReference type="InterPro" id="IPR000760">
    <property type="entry name" value="Inositol_monophosphatase-like"/>
</dbReference>
<dbReference type="PRINTS" id="PR00377">
    <property type="entry name" value="IMPHPHTASES"/>
</dbReference>
<dbReference type="AlphaFoldDB" id="A0A0E4BVH6"/>
<protein>
    <recommendedName>
        <fullName evidence="6">Calcineurin-like phosphoesterase domain-containing protein</fullName>
    </recommendedName>
</protein>
<feature type="binding site" evidence="5">
    <location>
        <position position="363"/>
    </location>
    <ligand>
        <name>Mg(2+)</name>
        <dbReference type="ChEBI" id="CHEBI:18420"/>
        <label>1</label>
        <note>catalytic</note>
    </ligand>
</feature>
<dbReference type="Pfam" id="PF00149">
    <property type="entry name" value="Metallophos"/>
    <property type="match status" value="1"/>
</dbReference>
<evidence type="ECO:0000259" key="6">
    <source>
        <dbReference type="Pfam" id="PF00149"/>
    </source>
</evidence>
<dbReference type="Proteomes" id="UP000063308">
    <property type="component" value="Chromosome"/>
</dbReference>
<dbReference type="CDD" id="cd07402">
    <property type="entry name" value="MPP_GpdQ"/>
    <property type="match status" value="1"/>
</dbReference>
<evidence type="ECO:0000256" key="4">
    <source>
        <dbReference type="ARBA" id="ARBA00022842"/>
    </source>
</evidence>
<evidence type="ECO:0000313" key="8">
    <source>
        <dbReference type="Proteomes" id="UP000063308"/>
    </source>
</evidence>
<dbReference type="Gene3D" id="3.30.750.180">
    <property type="entry name" value="GpdQ, beta-strand dimerisation domain"/>
    <property type="match status" value="1"/>
</dbReference>
<dbReference type="GO" id="GO:0004112">
    <property type="term" value="F:cyclic-nucleotide phosphodiesterase activity"/>
    <property type="evidence" value="ECO:0007669"/>
    <property type="project" value="InterPro"/>
</dbReference>
<feature type="binding site" evidence="5">
    <location>
        <position position="360"/>
    </location>
    <ligand>
        <name>Mg(2+)</name>
        <dbReference type="ChEBI" id="CHEBI:18420"/>
        <label>1</label>
        <note>catalytic</note>
    </ligand>
</feature>
<dbReference type="Pfam" id="PF00459">
    <property type="entry name" value="Inositol_P"/>
    <property type="match status" value="1"/>
</dbReference>
<evidence type="ECO:0000256" key="3">
    <source>
        <dbReference type="ARBA" id="ARBA00022801"/>
    </source>
</evidence>
<dbReference type="GO" id="GO:0006020">
    <property type="term" value="P:inositol metabolic process"/>
    <property type="evidence" value="ECO:0007669"/>
    <property type="project" value="TreeGrafter"/>
</dbReference>
<dbReference type="Gene3D" id="3.60.21.40">
    <property type="entry name" value="GpdQ, catalytic alpha/beta sandwich domain"/>
    <property type="match status" value="1"/>
</dbReference>
<dbReference type="Gene3D" id="3.40.190.80">
    <property type="match status" value="1"/>
</dbReference>
<dbReference type="InterPro" id="IPR029052">
    <property type="entry name" value="Metallo-depent_PP-like"/>
</dbReference>
<dbReference type="InterPro" id="IPR004843">
    <property type="entry name" value="Calcineurin-like_PHP"/>
</dbReference>
<feature type="binding site" evidence="5">
    <location>
        <position position="344"/>
    </location>
    <ligand>
        <name>Mg(2+)</name>
        <dbReference type="ChEBI" id="CHEBI:18420"/>
        <label>1</label>
        <note>catalytic</note>
    </ligand>
</feature>
<dbReference type="SUPFAM" id="SSF56655">
    <property type="entry name" value="Carbohydrate phosphatase"/>
    <property type="match status" value="1"/>
</dbReference>
<feature type="binding site" evidence="5">
    <location>
        <position position="362"/>
    </location>
    <ligand>
        <name>Mg(2+)</name>
        <dbReference type="ChEBI" id="CHEBI:18420"/>
        <label>1</label>
        <note>catalytic</note>
    </ligand>
</feature>
<gene>
    <name evidence="7" type="ORF">NK6_7793</name>
</gene>
<keyword evidence="4 5" id="KW-0460">Magnesium</keyword>
<comment type="cofactor">
    <cofactor evidence="5">
        <name>Mg(2+)</name>
        <dbReference type="ChEBI" id="CHEBI:18420"/>
    </cofactor>
</comment>
<dbReference type="InterPro" id="IPR020583">
    <property type="entry name" value="Inositol_monoP_metal-BS"/>
</dbReference>